<dbReference type="KEGG" id="gai:IMCC3135_06615"/>
<protein>
    <recommendedName>
        <fullName evidence="2">CAAX prenyl protease 2/Lysostaphin resistance protein A-like domain-containing protein</fullName>
    </recommendedName>
</protein>
<evidence type="ECO:0000256" key="1">
    <source>
        <dbReference type="SAM" id="Phobius"/>
    </source>
</evidence>
<keyword evidence="4" id="KW-1185">Reference proteome</keyword>
<gene>
    <name evidence="3" type="ORF">IMCC3135_06615</name>
</gene>
<sequence>MTRKHRFWLDRYFWLAAVAAPLCWLLLTQLDVPLRQTALPLMTLLQIVIVSPVLEEIVFRGGLQAWLLTRISMRHTWLQISLANVLASSVFAAMHLLNQPPLWAALVILPSLVFGWAWERHQTLLSPIALHILYNAGFIWLFG</sequence>
<reference evidence="3 4" key="1">
    <citation type="submission" date="2016-12" db="EMBL/GenBank/DDBJ databases">
        <authorList>
            <person name="Song W.-J."/>
            <person name="Kurnit D.M."/>
        </authorList>
    </citation>
    <scope>NUCLEOTIDE SEQUENCE [LARGE SCALE GENOMIC DNA]</scope>
    <source>
        <strain evidence="3 4">IMCC3135</strain>
    </source>
</reference>
<evidence type="ECO:0000313" key="3">
    <source>
        <dbReference type="EMBL" id="ASJ71430.1"/>
    </source>
</evidence>
<organism evidence="3 4">
    <name type="scientific">Granulosicoccus antarcticus IMCC3135</name>
    <dbReference type="NCBI Taxonomy" id="1192854"/>
    <lineage>
        <taxon>Bacteria</taxon>
        <taxon>Pseudomonadati</taxon>
        <taxon>Pseudomonadota</taxon>
        <taxon>Gammaproteobacteria</taxon>
        <taxon>Chromatiales</taxon>
        <taxon>Granulosicoccaceae</taxon>
        <taxon>Granulosicoccus</taxon>
    </lineage>
</organism>
<dbReference type="InterPro" id="IPR003675">
    <property type="entry name" value="Rce1/LyrA-like_dom"/>
</dbReference>
<dbReference type="NCBIfam" id="NF033192">
    <property type="entry name" value="JDVT-CAAX"/>
    <property type="match status" value="1"/>
</dbReference>
<dbReference type="Proteomes" id="UP000250079">
    <property type="component" value="Chromosome"/>
</dbReference>
<dbReference type="OrthoDB" id="9799666at2"/>
<feature type="transmembrane region" description="Helical" evidence="1">
    <location>
        <begin position="75"/>
        <end position="94"/>
    </location>
</feature>
<feature type="transmembrane region" description="Helical" evidence="1">
    <location>
        <begin position="100"/>
        <end position="117"/>
    </location>
</feature>
<dbReference type="Pfam" id="PF02517">
    <property type="entry name" value="Rce1-like"/>
    <property type="match status" value="1"/>
</dbReference>
<dbReference type="InterPro" id="IPR052710">
    <property type="entry name" value="CAAX_protease"/>
</dbReference>
<evidence type="ECO:0000259" key="2">
    <source>
        <dbReference type="Pfam" id="PF02517"/>
    </source>
</evidence>
<dbReference type="PANTHER" id="PTHR36435">
    <property type="entry name" value="SLR1288 PROTEIN"/>
    <property type="match status" value="1"/>
</dbReference>
<proteinExistence type="predicted"/>
<accession>A0A2Z2NRR2</accession>
<keyword evidence="1" id="KW-0812">Transmembrane</keyword>
<feature type="transmembrane region" description="Helical" evidence="1">
    <location>
        <begin position="12"/>
        <end position="30"/>
    </location>
</feature>
<dbReference type="GO" id="GO:0080120">
    <property type="term" value="P:CAAX-box protein maturation"/>
    <property type="evidence" value="ECO:0007669"/>
    <property type="project" value="UniProtKB-ARBA"/>
</dbReference>
<feature type="transmembrane region" description="Helical" evidence="1">
    <location>
        <begin position="124"/>
        <end position="142"/>
    </location>
</feature>
<dbReference type="PANTHER" id="PTHR36435:SF1">
    <property type="entry name" value="CAAX AMINO TERMINAL PROTEASE FAMILY PROTEIN"/>
    <property type="match status" value="1"/>
</dbReference>
<dbReference type="AlphaFoldDB" id="A0A2Z2NRR2"/>
<name>A0A2Z2NRR2_9GAMM</name>
<keyword evidence="1" id="KW-0472">Membrane</keyword>
<feature type="domain" description="CAAX prenyl protease 2/Lysostaphin resistance protein A-like" evidence="2">
    <location>
        <begin position="39"/>
        <end position="136"/>
    </location>
</feature>
<evidence type="ECO:0000313" key="4">
    <source>
        <dbReference type="Proteomes" id="UP000250079"/>
    </source>
</evidence>
<dbReference type="RefSeq" id="WP_088916869.1">
    <property type="nucleotide sequence ID" value="NZ_CP018632.1"/>
</dbReference>
<dbReference type="EMBL" id="CP018632">
    <property type="protein sequence ID" value="ASJ71430.1"/>
    <property type="molecule type" value="Genomic_DNA"/>
</dbReference>
<dbReference type="GO" id="GO:0004175">
    <property type="term" value="F:endopeptidase activity"/>
    <property type="evidence" value="ECO:0007669"/>
    <property type="project" value="UniProtKB-ARBA"/>
</dbReference>
<feature type="transmembrane region" description="Helical" evidence="1">
    <location>
        <begin position="36"/>
        <end position="54"/>
    </location>
</feature>
<keyword evidence="1" id="KW-1133">Transmembrane helix</keyword>